<dbReference type="RefSeq" id="WP_194020324.1">
    <property type="nucleotide sequence ID" value="NZ_JADEVV010000040.1"/>
</dbReference>
<name>A0ABR9VTX3_9SYNC</name>
<dbReference type="Gene3D" id="3.20.20.80">
    <property type="entry name" value="Glycosidases"/>
    <property type="match status" value="1"/>
</dbReference>
<dbReference type="SUPFAM" id="SSF51445">
    <property type="entry name" value="(Trans)glycosidases"/>
    <property type="match status" value="1"/>
</dbReference>
<keyword evidence="2" id="KW-1185">Reference proteome</keyword>
<comment type="caution">
    <text evidence="1">The sequence shown here is derived from an EMBL/GenBank/DDBJ whole genome shotgun (WGS) entry which is preliminary data.</text>
</comment>
<reference evidence="1 2" key="1">
    <citation type="submission" date="2020-10" db="EMBL/GenBank/DDBJ databases">
        <authorList>
            <person name="Castelo-Branco R."/>
            <person name="Eusebio N."/>
            <person name="Adriana R."/>
            <person name="Vieira A."/>
            <person name="Brugerolle De Fraissinette N."/>
            <person name="Rezende De Castro R."/>
            <person name="Schneider M.P."/>
            <person name="Vasconcelos V."/>
            <person name="Leao P.N."/>
        </authorList>
    </citation>
    <scope>NUCLEOTIDE SEQUENCE [LARGE SCALE GENOMIC DNA]</scope>
    <source>
        <strain evidence="1 2">LEGE 00031</strain>
    </source>
</reference>
<protein>
    <submittedName>
        <fullName evidence="1">Alpha-amylase</fullName>
    </submittedName>
</protein>
<dbReference type="InterPro" id="IPR017853">
    <property type="entry name" value="GH"/>
</dbReference>
<sequence length="888" mass="102181">MKELNRIHLVEDETEKLMKWARTVTESPENYFQAAREVAKKLGAHYREDGLTQVGFWVPRLAGEGAFTEKLIYLEVFTPRGEIDFQAPEQTASFRWERIELPQQGEFVWAVLSGMRPGRKDQAGSFYWLRYYDSILSKTLVIRDPLAYSLPYGIFAPAELYDMEKIQRERADLDYLRRSAALNRCQEHPENVFDPEQLKAQRAAVLNPAIPVDQNLHPDEDSEVAICRVGAMTNILQVHINTASPEGTLAGLTKIYQRLGEKILREEPLNDAEYNYLGYDAIQLLPIEPTIEYRLEDFNQDHEFFAIAGEEIEEIEVQEGAEIEVVVEEKIKVTLRKPNTQNWGYDVPILGSGATNPAVLGTLRPDELVDFIATLHNFPGGPIQVIYDLVYGHADNQALELLNRQYFKGPNMYGQDLNHQLPMVRAILLEMQRRKINTGADGIRVDGGQDFRFFNPLTGRVEQDDAYLLAMSDVVQEIQGCKRLLFTIFEDGRPWPEEGWEEKSTYRELIELRPESYQWGPLIFAHNTPSLKGFWQRKWERVCEVMYKGDRWITGCGNHDTVRRGNQIDHHQAEINWNLGKTLPEVLHNAYDNPATLLWVYGFCPGLPMDFLNAMMHSPWGFFRNTDERYGVKVAFEEAGFLDWQISPELYQHPQLFPQLKALGFGNLELLQRFMKAVADAMIKKDFHLEAVAKACRHCLGYDPEEDGEAAACDLELLSQFRHAEQPEFVTRLDVPKLKKFARAFMEDGHEACRVSYYLDQVDPERSRFNLTLRNYRRQNPWLHHNLQDGDRFNRVHENGHTLFYGLRTNPATAHSDDPDRVVMVTHMEGEPAIVTLGDWLQLDLQEWEVAIATPGVNVASTADSLRAFELRDGQGLILRNSRFKGES</sequence>
<dbReference type="Pfam" id="PF14872">
    <property type="entry name" value="GHL5"/>
    <property type="match status" value="1"/>
</dbReference>
<evidence type="ECO:0000313" key="2">
    <source>
        <dbReference type="Proteomes" id="UP000658720"/>
    </source>
</evidence>
<gene>
    <name evidence="1" type="ORF">IQ217_13400</name>
</gene>
<dbReference type="InterPro" id="IPR029457">
    <property type="entry name" value="GHL5"/>
</dbReference>
<dbReference type="EMBL" id="JADEVV010000040">
    <property type="protein sequence ID" value="MBE9254815.1"/>
    <property type="molecule type" value="Genomic_DNA"/>
</dbReference>
<proteinExistence type="predicted"/>
<accession>A0ABR9VTX3</accession>
<organism evidence="1 2">
    <name type="scientific">Synechocystis salina LEGE 00031</name>
    <dbReference type="NCBI Taxonomy" id="1828736"/>
    <lineage>
        <taxon>Bacteria</taxon>
        <taxon>Bacillati</taxon>
        <taxon>Cyanobacteriota</taxon>
        <taxon>Cyanophyceae</taxon>
        <taxon>Synechococcales</taxon>
        <taxon>Merismopediaceae</taxon>
        <taxon>Synechocystis</taxon>
    </lineage>
</organism>
<evidence type="ECO:0000313" key="1">
    <source>
        <dbReference type="EMBL" id="MBE9254815.1"/>
    </source>
</evidence>
<dbReference type="Proteomes" id="UP000658720">
    <property type="component" value="Unassembled WGS sequence"/>
</dbReference>